<dbReference type="Proteomes" id="UP001140949">
    <property type="component" value="Unassembled WGS sequence"/>
</dbReference>
<sequence>MEHSGRQRKEVPSRELAFKVKRKEALAVHLLSDSRHQLLKSLQSNRT</sequence>
<dbReference type="EMBL" id="JANAVB010000198">
    <property type="protein sequence ID" value="KAJ6853905.1"/>
    <property type="molecule type" value="Genomic_DNA"/>
</dbReference>
<evidence type="ECO:0000313" key="1">
    <source>
        <dbReference type="EMBL" id="KAJ6853905.1"/>
    </source>
</evidence>
<dbReference type="AlphaFoldDB" id="A0AAX6IS67"/>
<accession>A0AAX6IS67</accession>
<comment type="caution">
    <text evidence="1">The sequence shown here is derived from an EMBL/GenBank/DDBJ whole genome shotgun (WGS) entry which is preliminary data.</text>
</comment>
<keyword evidence="2" id="KW-1185">Reference proteome</keyword>
<protein>
    <submittedName>
        <fullName evidence="1">Uncharacterized protein</fullName>
    </submittedName>
</protein>
<organism evidence="1 2">
    <name type="scientific">Iris pallida</name>
    <name type="common">Sweet iris</name>
    <dbReference type="NCBI Taxonomy" id="29817"/>
    <lineage>
        <taxon>Eukaryota</taxon>
        <taxon>Viridiplantae</taxon>
        <taxon>Streptophyta</taxon>
        <taxon>Embryophyta</taxon>
        <taxon>Tracheophyta</taxon>
        <taxon>Spermatophyta</taxon>
        <taxon>Magnoliopsida</taxon>
        <taxon>Liliopsida</taxon>
        <taxon>Asparagales</taxon>
        <taxon>Iridaceae</taxon>
        <taxon>Iridoideae</taxon>
        <taxon>Irideae</taxon>
        <taxon>Iris</taxon>
    </lineage>
</organism>
<proteinExistence type="predicted"/>
<reference evidence="1" key="2">
    <citation type="submission" date="2023-04" db="EMBL/GenBank/DDBJ databases">
        <authorList>
            <person name="Bruccoleri R.E."/>
            <person name="Oakeley E.J."/>
            <person name="Faust A.-M."/>
            <person name="Dessus-Babus S."/>
            <person name="Altorfer M."/>
            <person name="Burckhardt D."/>
            <person name="Oertli M."/>
            <person name="Naumann U."/>
            <person name="Petersen F."/>
            <person name="Wong J."/>
        </authorList>
    </citation>
    <scope>NUCLEOTIDE SEQUENCE</scope>
    <source>
        <strain evidence="1">GSM-AAB239-AS_SAM_17_03QT</strain>
        <tissue evidence="1">Leaf</tissue>
    </source>
</reference>
<reference evidence="1" key="1">
    <citation type="journal article" date="2023" name="GigaByte">
        <title>Genome assembly of the bearded iris, Iris pallida Lam.</title>
        <authorList>
            <person name="Bruccoleri R.E."/>
            <person name="Oakeley E.J."/>
            <person name="Faust A.M.E."/>
            <person name="Altorfer M."/>
            <person name="Dessus-Babus S."/>
            <person name="Burckhardt D."/>
            <person name="Oertli M."/>
            <person name="Naumann U."/>
            <person name="Petersen F."/>
            <person name="Wong J."/>
        </authorList>
    </citation>
    <scope>NUCLEOTIDE SEQUENCE</scope>
    <source>
        <strain evidence="1">GSM-AAB239-AS_SAM_17_03QT</strain>
    </source>
</reference>
<name>A0AAX6IS67_IRIPA</name>
<gene>
    <name evidence="1" type="ORF">M6B38_100015</name>
</gene>
<evidence type="ECO:0000313" key="2">
    <source>
        <dbReference type="Proteomes" id="UP001140949"/>
    </source>
</evidence>